<dbReference type="PROSITE" id="PS01173">
    <property type="entry name" value="LIPASE_GDXG_HIS"/>
    <property type="match status" value="1"/>
</dbReference>
<dbReference type="Pfam" id="PF00135">
    <property type="entry name" value="COesterase"/>
    <property type="match status" value="1"/>
</dbReference>
<keyword evidence="7" id="KW-1185">Reference proteome</keyword>
<dbReference type="Proteomes" id="UP001437256">
    <property type="component" value="Unassembled WGS sequence"/>
</dbReference>
<dbReference type="InterPro" id="IPR050309">
    <property type="entry name" value="Type-B_Carboxylest/Lipase"/>
</dbReference>
<evidence type="ECO:0000256" key="3">
    <source>
        <dbReference type="ARBA" id="ARBA00022801"/>
    </source>
</evidence>
<protein>
    <recommendedName>
        <fullName evidence="4">Carboxylic ester hydrolase</fullName>
        <ecNumber evidence="4">3.1.1.-</ecNumber>
    </recommendedName>
</protein>
<dbReference type="PANTHER" id="PTHR11559">
    <property type="entry name" value="CARBOXYLESTERASE"/>
    <property type="match status" value="1"/>
</dbReference>
<name>A0ABR2ZFE6_9AGAR</name>
<dbReference type="PROSITE" id="PS00122">
    <property type="entry name" value="CARBOXYLESTERASE_B_1"/>
    <property type="match status" value="1"/>
</dbReference>
<dbReference type="InterPro" id="IPR019826">
    <property type="entry name" value="Carboxylesterase_B_AS"/>
</dbReference>
<accession>A0ABR2ZFE6</accession>
<dbReference type="InterPro" id="IPR029058">
    <property type="entry name" value="AB_hydrolase_fold"/>
</dbReference>
<keyword evidence="4" id="KW-0732">Signal</keyword>
<dbReference type="Gene3D" id="3.40.50.1820">
    <property type="entry name" value="alpha/beta hydrolase"/>
    <property type="match status" value="1"/>
</dbReference>
<sequence length="544" mass="60522">MLLCSLSQLPIALLSLIGFWPTRLPENIVDVGYAKYGSTYRLGEYSIGYLGVPYAKPPVGERRFRSPVSLEEERREKNSAIVDVSNYPDFCTQGGRDGLPGGAGSEDCLKVNIYKPVNATHESALPVMVFFHGGGYTFGNPRSFPFEHWINQSPNIVIVSVYYRVGSFGFLAPPITNSETEDFDLNAGFHDQIEALRWVQRNIKLFGGDPDRVTIDGHSAGGSSVLLHLVREGSSSERLFSAAIAQSVYRVPVPKVEQQEALFDFYALDAGCGNGNISEKMSCLRKADVGALVKAQDAAETLAVFTSPYRFFRPVVDGKLILDYPTRLLMNSHFVRVPLLVGATSNETSLPEQDLETGLRWLYPALSDDDVAEFFEVYPAEQFGSFSERFRVTTGESVFVCARPLMARAFNEANTDVWAYRYDQPNPVLGSSVVAHSAESWMMFNGTKTGNNGTATFTPLDENQLAFSRELIAYWISFVRDYNPNTYKLDHSPEWPGYDIAVGSRQMVLHQGQNDNSGSQMETEDAAVKKRCDFVYGKVDEEQN</sequence>
<evidence type="ECO:0000313" key="7">
    <source>
        <dbReference type="Proteomes" id="UP001437256"/>
    </source>
</evidence>
<evidence type="ECO:0000259" key="5">
    <source>
        <dbReference type="Pfam" id="PF00135"/>
    </source>
</evidence>
<feature type="signal peptide" evidence="4">
    <location>
        <begin position="1"/>
        <end position="25"/>
    </location>
</feature>
<evidence type="ECO:0000313" key="6">
    <source>
        <dbReference type="EMBL" id="KAL0060375.1"/>
    </source>
</evidence>
<feature type="domain" description="Carboxylesterase type B" evidence="5">
    <location>
        <begin position="48"/>
        <end position="522"/>
    </location>
</feature>
<dbReference type="InterPro" id="IPR002018">
    <property type="entry name" value="CarbesteraseB"/>
</dbReference>
<feature type="chain" id="PRO_5044995154" description="Carboxylic ester hydrolase" evidence="4">
    <location>
        <begin position="26"/>
        <end position="544"/>
    </location>
</feature>
<comment type="caution">
    <text evidence="6">The sequence shown here is derived from an EMBL/GenBank/DDBJ whole genome shotgun (WGS) entry which is preliminary data.</text>
</comment>
<reference evidence="6 7" key="1">
    <citation type="submission" date="2024-05" db="EMBL/GenBank/DDBJ databases">
        <title>A draft genome resource for the thread blight pathogen Marasmius tenuissimus strain MS-2.</title>
        <authorList>
            <person name="Yulfo-Soto G.E."/>
            <person name="Baruah I.K."/>
            <person name="Amoako-Attah I."/>
            <person name="Bukari Y."/>
            <person name="Meinhardt L.W."/>
            <person name="Bailey B.A."/>
            <person name="Cohen S.P."/>
        </authorList>
    </citation>
    <scope>NUCLEOTIDE SEQUENCE [LARGE SCALE GENOMIC DNA]</scope>
    <source>
        <strain evidence="6 7">MS-2</strain>
    </source>
</reference>
<evidence type="ECO:0000256" key="2">
    <source>
        <dbReference type="ARBA" id="ARBA00010515"/>
    </source>
</evidence>
<dbReference type="EC" id="3.1.1.-" evidence="4"/>
<organism evidence="6 7">
    <name type="scientific">Marasmius tenuissimus</name>
    <dbReference type="NCBI Taxonomy" id="585030"/>
    <lineage>
        <taxon>Eukaryota</taxon>
        <taxon>Fungi</taxon>
        <taxon>Dikarya</taxon>
        <taxon>Basidiomycota</taxon>
        <taxon>Agaricomycotina</taxon>
        <taxon>Agaricomycetes</taxon>
        <taxon>Agaricomycetidae</taxon>
        <taxon>Agaricales</taxon>
        <taxon>Marasmiineae</taxon>
        <taxon>Marasmiaceae</taxon>
        <taxon>Marasmius</taxon>
    </lineage>
</organism>
<gene>
    <name evidence="6" type="ORF">AAF712_012826</name>
</gene>
<dbReference type="EMBL" id="JBBXMP010000179">
    <property type="protein sequence ID" value="KAL0060375.1"/>
    <property type="molecule type" value="Genomic_DNA"/>
</dbReference>
<keyword evidence="3 4" id="KW-0378">Hydrolase</keyword>
<evidence type="ECO:0000256" key="4">
    <source>
        <dbReference type="RuleBase" id="RU361235"/>
    </source>
</evidence>
<dbReference type="SUPFAM" id="SSF53474">
    <property type="entry name" value="alpha/beta-Hydrolases"/>
    <property type="match status" value="1"/>
</dbReference>
<proteinExistence type="inferred from homology"/>
<dbReference type="InterPro" id="IPR002168">
    <property type="entry name" value="Lipase_GDXG_HIS_AS"/>
</dbReference>
<comment type="similarity">
    <text evidence="1 4">Belongs to the type-B carboxylesterase/lipase family.</text>
</comment>
<evidence type="ECO:0000256" key="1">
    <source>
        <dbReference type="ARBA" id="ARBA00005964"/>
    </source>
</evidence>
<comment type="similarity">
    <text evidence="2">Belongs to the 'GDXG' lipolytic enzyme family.</text>
</comment>